<proteinExistence type="predicted"/>
<evidence type="ECO:0000256" key="1">
    <source>
        <dbReference type="ARBA" id="ARBA00023125"/>
    </source>
</evidence>
<dbReference type="InterPro" id="IPR009057">
    <property type="entry name" value="Homeodomain-like_sf"/>
</dbReference>
<keyword evidence="1 2" id="KW-0238">DNA-binding</keyword>
<dbReference type="Proteomes" id="UP001314241">
    <property type="component" value="Unassembled WGS sequence"/>
</dbReference>
<dbReference type="Pfam" id="PF14278">
    <property type="entry name" value="TetR_C_8"/>
    <property type="match status" value="1"/>
</dbReference>
<dbReference type="Gene3D" id="1.10.357.10">
    <property type="entry name" value="Tetracycline Repressor, domain 2"/>
    <property type="match status" value="1"/>
</dbReference>
<sequence length="193" mass="22219">MDKRVIKTRQAIQSAFITLMKERPLDKITVQEITRQAEIGRGTFYLHYKDVNDLYQHIAQEAMASIEGVLDADYTQGIPNLDFVSLCQQIIEKVLENKDIYQGIIKSDTDSYYINNVKKFFIKKICELEGFDETSVDHYVEVVFYISGIVGLIESWLRDDLPNFTAHDISAGIDLQLKNSVFLRASQKNQDNK</sequence>
<reference evidence="4 5" key="1">
    <citation type="submission" date="2024-01" db="EMBL/GenBank/DDBJ databases">
        <authorList>
            <person name="Botero Cardona J."/>
        </authorList>
    </citation>
    <scope>NUCLEOTIDE SEQUENCE [LARGE SCALE GENOMIC DNA]</scope>
    <source>
        <strain evidence="4 5">LMG 33000</strain>
    </source>
</reference>
<dbReference type="EMBL" id="CAWVOH010000001">
    <property type="protein sequence ID" value="CAK8053891.1"/>
    <property type="molecule type" value="Genomic_DNA"/>
</dbReference>
<comment type="caution">
    <text evidence="4">The sequence shown here is derived from an EMBL/GenBank/DDBJ whole genome shotgun (WGS) entry which is preliminary data.</text>
</comment>
<evidence type="ECO:0000256" key="2">
    <source>
        <dbReference type="PROSITE-ProRule" id="PRU00335"/>
    </source>
</evidence>
<accession>A0ABM9N401</accession>
<evidence type="ECO:0000313" key="4">
    <source>
        <dbReference type="EMBL" id="CAK8053891.1"/>
    </source>
</evidence>
<evidence type="ECO:0000259" key="3">
    <source>
        <dbReference type="PROSITE" id="PS50977"/>
    </source>
</evidence>
<protein>
    <submittedName>
        <fullName evidence="4">AcrR family</fullName>
    </submittedName>
</protein>
<name>A0ABM9N401_9LACO</name>
<dbReference type="SUPFAM" id="SSF46689">
    <property type="entry name" value="Homeodomain-like"/>
    <property type="match status" value="1"/>
</dbReference>
<dbReference type="InterPro" id="IPR039532">
    <property type="entry name" value="TetR_C_Firmicutes"/>
</dbReference>
<keyword evidence="5" id="KW-1185">Reference proteome</keyword>
<organism evidence="4 5">
    <name type="scientific">Eupransor demetentiae</name>
    <dbReference type="NCBI Taxonomy" id="3109584"/>
    <lineage>
        <taxon>Bacteria</taxon>
        <taxon>Bacillati</taxon>
        <taxon>Bacillota</taxon>
        <taxon>Bacilli</taxon>
        <taxon>Lactobacillales</taxon>
        <taxon>Lactobacillaceae</taxon>
        <taxon>Eupransor</taxon>
    </lineage>
</organism>
<gene>
    <name evidence="4" type="ORF">R54876_GBNLAHCA_00450</name>
</gene>
<dbReference type="InterPro" id="IPR001647">
    <property type="entry name" value="HTH_TetR"/>
</dbReference>
<feature type="DNA-binding region" description="H-T-H motif" evidence="2">
    <location>
        <begin position="29"/>
        <end position="48"/>
    </location>
</feature>
<feature type="domain" description="HTH tetR-type" evidence="3">
    <location>
        <begin position="6"/>
        <end position="66"/>
    </location>
</feature>
<dbReference type="Pfam" id="PF00440">
    <property type="entry name" value="TetR_N"/>
    <property type="match status" value="1"/>
</dbReference>
<dbReference type="PROSITE" id="PS50977">
    <property type="entry name" value="HTH_TETR_2"/>
    <property type="match status" value="1"/>
</dbReference>
<dbReference type="InterPro" id="IPR050624">
    <property type="entry name" value="HTH-type_Tx_Regulator"/>
</dbReference>
<dbReference type="RefSeq" id="WP_349641438.1">
    <property type="nucleotide sequence ID" value="NZ_CAWVOH010000001.1"/>
</dbReference>
<dbReference type="PANTHER" id="PTHR43479">
    <property type="entry name" value="ACREF/ENVCD OPERON REPRESSOR-RELATED"/>
    <property type="match status" value="1"/>
</dbReference>
<dbReference type="PANTHER" id="PTHR43479:SF7">
    <property type="entry name" value="TETR-FAMILY TRANSCRIPTIONAL REGULATOR"/>
    <property type="match status" value="1"/>
</dbReference>
<evidence type="ECO:0000313" key="5">
    <source>
        <dbReference type="Proteomes" id="UP001314241"/>
    </source>
</evidence>